<dbReference type="GeneID" id="7442950"/>
<dbReference type="Proteomes" id="UP000001449">
    <property type="component" value="Chromosome 18"/>
</dbReference>
<dbReference type="PaxDb" id="35128-Thaps10832"/>
<feature type="region of interest" description="Disordered" evidence="1">
    <location>
        <begin position="1721"/>
        <end position="1743"/>
    </location>
</feature>
<feature type="region of interest" description="Disordered" evidence="1">
    <location>
        <begin position="193"/>
        <end position="233"/>
    </location>
</feature>
<protein>
    <recommendedName>
        <fullName evidence="5">Tandem-95 repeat protein</fullName>
    </recommendedName>
</protein>
<name>B5YLM5_THAPS</name>
<dbReference type="NCBIfam" id="NF012211">
    <property type="entry name" value="tand_rpt_95"/>
    <property type="match status" value="5"/>
</dbReference>
<dbReference type="EMBL" id="CP001159">
    <property type="protein sequence ID" value="ACI64106.1"/>
    <property type="molecule type" value="Genomic_DNA"/>
</dbReference>
<dbReference type="InParanoid" id="B5YLM5"/>
<keyword evidence="2" id="KW-0812">Transmembrane</keyword>
<dbReference type="KEGG" id="tps:THAPS_10832"/>
<dbReference type="Gene3D" id="2.60.40.3440">
    <property type="match status" value="8"/>
</dbReference>
<proteinExistence type="predicted"/>
<feature type="compositionally biased region" description="Basic residues" evidence="1">
    <location>
        <begin position="367"/>
        <end position="385"/>
    </location>
</feature>
<feature type="region of interest" description="Disordered" evidence="1">
    <location>
        <begin position="274"/>
        <end position="326"/>
    </location>
</feature>
<evidence type="ECO:0000256" key="2">
    <source>
        <dbReference type="SAM" id="Phobius"/>
    </source>
</evidence>
<feature type="region of interest" description="Disordered" evidence="1">
    <location>
        <begin position="817"/>
        <end position="838"/>
    </location>
</feature>
<reference evidence="3 4" key="2">
    <citation type="journal article" date="2008" name="Nature">
        <title>The Phaeodactylum genome reveals the evolutionary history of diatom genomes.</title>
        <authorList>
            <person name="Bowler C."/>
            <person name="Allen A.E."/>
            <person name="Badger J.H."/>
            <person name="Grimwood J."/>
            <person name="Jabbari K."/>
            <person name="Kuo A."/>
            <person name="Maheswari U."/>
            <person name="Martens C."/>
            <person name="Maumus F."/>
            <person name="Otillar R.P."/>
            <person name="Rayko E."/>
            <person name="Salamov A."/>
            <person name="Vandepoele K."/>
            <person name="Beszteri B."/>
            <person name="Gruber A."/>
            <person name="Heijde M."/>
            <person name="Katinka M."/>
            <person name="Mock T."/>
            <person name="Valentin K."/>
            <person name="Verret F."/>
            <person name="Berges J.A."/>
            <person name="Brownlee C."/>
            <person name="Cadoret J.P."/>
            <person name="Chiovitti A."/>
            <person name="Choi C.J."/>
            <person name="Coesel S."/>
            <person name="De Martino A."/>
            <person name="Detter J.C."/>
            <person name="Durkin C."/>
            <person name="Falciatore A."/>
            <person name="Fournet J."/>
            <person name="Haruta M."/>
            <person name="Huysman M.J."/>
            <person name="Jenkins B.D."/>
            <person name="Jiroutova K."/>
            <person name="Jorgensen R.E."/>
            <person name="Joubert Y."/>
            <person name="Kaplan A."/>
            <person name="Kroger N."/>
            <person name="Kroth P.G."/>
            <person name="La Roche J."/>
            <person name="Lindquist E."/>
            <person name="Lommer M."/>
            <person name="Martin-Jezequel V."/>
            <person name="Lopez P.J."/>
            <person name="Lucas S."/>
            <person name="Mangogna M."/>
            <person name="McGinnis K."/>
            <person name="Medlin L.K."/>
            <person name="Montsant A."/>
            <person name="Oudot-Le Secq M.P."/>
            <person name="Napoli C."/>
            <person name="Obornik M."/>
            <person name="Parker M.S."/>
            <person name="Petit J.L."/>
            <person name="Porcel B.M."/>
            <person name="Poulsen N."/>
            <person name="Robison M."/>
            <person name="Rychlewski L."/>
            <person name="Rynearson T.A."/>
            <person name="Schmutz J."/>
            <person name="Shapiro H."/>
            <person name="Siaut M."/>
            <person name="Stanley M."/>
            <person name="Sussman M.R."/>
            <person name="Taylor A.R."/>
            <person name="Vardi A."/>
            <person name="von Dassow P."/>
            <person name="Vyverman W."/>
            <person name="Willis A."/>
            <person name="Wyrwicz L.S."/>
            <person name="Rokhsar D.S."/>
            <person name="Weissenbach J."/>
            <person name="Armbrust E.V."/>
            <person name="Green B.R."/>
            <person name="Van de Peer Y."/>
            <person name="Grigoriev I.V."/>
        </authorList>
    </citation>
    <scope>NUCLEOTIDE SEQUENCE [LARGE SCALE GENOMIC DNA]</scope>
    <source>
        <strain evidence="3 4">CCMP1335</strain>
    </source>
</reference>
<keyword evidence="4" id="KW-1185">Reference proteome</keyword>
<dbReference type="Gene3D" id="2.60.40.2810">
    <property type="match status" value="1"/>
</dbReference>
<organism evidence="3 4">
    <name type="scientific">Thalassiosira pseudonana</name>
    <name type="common">Marine diatom</name>
    <name type="synonym">Cyclotella nana</name>
    <dbReference type="NCBI Taxonomy" id="35128"/>
    <lineage>
        <taxon>Eukaryota</taxon>
        <taxon>Sar</taxon>
        <taxon>Stramenopiles</taxon>
        <taxon>Ochrophyta</taxon>
        <taxon>Bacillariophyta</taxon>
        <taxon>Coscinodiscophyceae</taxon>
        <taxon>Thalassiosirophycidae</taxon>
        <taxon>Thalassiosirales</taxon>
        <taxon>Thalassiosiraceae</taxon>
        <taxon>Thalassiosira</taxon>
    </lineage>
</organism>
<keyword evidence="2" id="KW-1133">Transmembrane helix</keyword>
<sequence>MNLQRAIAIVSTAVGVSADTTTFTLNGGHIQTNNHPTTVAHGGVSWLYTTPEHETRAVGDPIVTMDGMVPEVFPTLPSFGDLMESSGFNAASGSSNLNGVVSAQVVSFQGFHEASFWYTGSSGKGKGSKGTGAFFGGKSGKSSKYGYGVYGSYSGSIKGGSSSGLCLIEAPAVGGSFVQQTNYEYKGGFSYSGGKGKSKGTKSSSSKGKGSKKSSKGGTSPPPLTSANGSTTNFEGVTFGGVRRLSHGKSKSKGSYALNGCDCSGVSASYNYNDKGSKKSSKGSYSLTGSKKSSKGSYSLNGSKKSSKGGVVTPAPLDGVGTRNLDHNGKGKGKGYYGFDSAGLECSCECDCSGVSASYNFSYSKGKKSSKGMARRNLNHGKGSKGKGSYGYSANLKCDCGQSLSTFFYYGPCPTSAPNTAPPVSAVDTLVPTIADSFPPTLPPLAALEVMMPIVVDDFAETAMNVAVEIAVLNNDTYVPPGSSGAVTQPSHGTCRIQAAAILYVPESMFCGIDVFTYTITDASGRYSDTATVTVNVICEGDIIPDGGDVELEMPVANDDFAITDQNVPVVIYVLANDTMPAGSTGAFKNPSNGTIDMETDDLVYTPDAGFCGTDTFTYTITDVTGQYSASALVSIDVICADTPAPSPIASGDESIGDGLDFNDGNTTIDRPELEDDFATTNQSVPVFIPVLDNDFIPENSTGTFDQPMHGGVTMQDDGIVYTPDPEFCGYETFNYTITDATGLFSDTAMVTVEVGCKFAPTPAPSPIASGDESIGDGLDFTDKNNTIDRPDLNDDSTTTDQDVPVLIPILANDTIPEDSTGSFGKPENGSITPDGDEVLYTPNPGFCGTDYFTYTITDPSKLFTDKATVTVYVLCATNVPTPTVSGDESVGDNLDFNNTNPVIERPELQDDFVTTPQNTPVTVPALENDIVPEDSIGQFDQPTHGNVNIGPDGIIYTPASDYCGFDYFNYTITDTTGVFSDTALVTVEVICSANIKPDAINDYVTVPQDSPPVTVDVLANDSDPKGDELTVTNIDYNANNGVCAITNDGKDMSYQPNTGYSGEDSCVYRTCDTGGLCDSAVVMITVVPPTVEVDPTTTEAPLQSVVNLPPIANDDDATTLENEPIFINVAANDEDPEDDPLIVTSVSECKEGGTMVIIGDGTSGVVQYTPAAGFVGNDHCDYTVCDDNGGCDSACVTISVEKTVIAPVPENDSVTMEMNTAVDIDVLANDLSPNGLPLVVVNVGDTDKGGKVSINNDGTVNYIPPTDFIGNDEFSYTVTDGQDGVASAKVVVTVTAPQGDSASSATSEGSSSASHSCTTNMNAAVIYVISTDAASFTVSDGAHGTCSVTAESTIMYEPTEGFAGLDTCEYQSCDAESSCATGILTITILPVATPLKYETTADVAVEIEVDSIFKVAVASSPANGYASALEPNLLTYISKTGFEGSDLFQYEICLVEDESLCDTSTVSITVLSSTLVEASMEDIAEDVAPIQISENGSNDIPGFAFFDDDTIFDVEIVDSDPLTSFLCDDVDPSFVNMARVLYKYPIVLDAEEYLYAVVENIEKALNERFVDEITCGSSTMVGANSNPADFPSEQSCTSDKGPCFIINGGMTVLGDVDIQEVKDLIVATLPDIVSVSGANIVSATKAAQLNSKDSSGNSTGNLKYVAMAGAAVAALLGASLFIRKRRHSMDEDSTEETERVLMNEFSDRILPSREIPLASSNSTASFLSGESRGPISPAFSIGSKKRDYDVEDTVDL</sequence>
<dbReference type="RefSeq" id="XP_002295389.1">
    <property type="nucleotide sequence ID" value="XM_002295353.1"/>
</dbReference>
<dbReference type="PANTHER" id="PTHR34720">
    <property type="entry name" value="MICROCYSTIN DEPENDENT PROTEIN"/>
    <property type="match status" value="1"/>
</dbReference>
<gene>
    <name evidence="3" type="ORF">THAPS_10832</name>
</gene>
<keyword evidence="2" id="KW-0472">Membrane</keyword>
<dbReference type="Pfam" id="PF17963">
    <property type="entry name" value="Big_9"/>
    <property type="match status" value="9"/>
</dbReference>
<dbReference type="eggNOG" id="ENOG502T63B">
    <property type="taxonomic scope" value="Eukaryota"/>
</dbReference>
<accession>B5YLM5</accession>
<dbReference type="HOGENOM" id="CLU_239207_0_0_1"/>
<feature type="region of interest" description="Disordered" evidence="1">
    <location>
        <begin position="367"/>
        <end position="388"/>
    </location>
</feature>
<feature type="transmembrane region" description="Helical" evidence="2">
    <location>
        <begin position="1665"/>
        <end position="1683"/>
    </location>
</feature>
<evidence type="ECO:0000313" key="4">
    <source>
        <dbReference type="Proteomes" id="UP000001449"/>
    </source>
</evidence>
<evidence type="ECO:0000256" key="1">
    <source>
        <dbReference type="SAM" id="MobiDB-lite"/>
    </source>
</evidence>
<reference evidence="3 4" key="1">
    <citation type="journal article" date="2004" name="Science">
        <title>The genome of the diatom Thalassiosira pseudonana: ecology, evolution, and metabolism.</title>
        <authorList>
            <person name="Armbrust E.V."/>
            <person name="Berges J.A."/>
            <person name="Bowler C."/>
            <person name="Green B.R."/>
            <person name="Martinez D."/>
            <person name="Putnam N.H."/>
            <person name="Zhou S."/>
            <person name="Allen A.E."/>
            <person name="Apt K.E."/>
            <person name="Bechner M."/>
            <person name="Brzezinski M.A."/>
            <person name="Chaal B.K."/>
            <person name="Chiovitti A."/>
            <person name="Davis A.K."/>
            <person name="Demarest M.S."/>
            <person name="Detter J.C."/>
            <person name="Glavina T."/>
            <person name="Goodstein D."/>
            <person name="Hadi M.Z."/>
            <person name="Hellsten U."/>
            <person name="Hildebrand M."/>
            <person name="Jenkins B.D."/>
            <person name="Jurka J."/>
            <person name="Kapitonov V.V."/>
            <person name="Kroger N."/>
            <person name="Lau W.W."/>
            <person name="Lane T.W."/>
            <person name="Larimer F.W."/>
            <person name="Lippmeier J.C."/>
            <person name="Lucas S."/>
            <person name="Medina M."/>
            <person name="Montsant A."/>
            <person name="Obornik M."/>
            <person name="Parker M.S."/>
            <person name="Palenik B."/>
            <person name="Pazour G.J."/>
            <person name="Richardson P.M."/>
            <person name="Rynearson T.A."/>
            <person name="Saito M.A."/>
            <person name="Schwartz D.C."/>
            <person name="Thamatrakoln K."/>
            <person name="Valentin K."/>
            <person name="Vardi A."/>
            <person name="Wilkerson F.P."/>
            <person name="Rokhsar D.S."/>
        </authorList>
    </citation>
    <scope>NUCLEOTIDE SEQUENCE [LARGE SCALE GENOMIC DNA]</scope>
    <source>
        <strain evidence="3 4">CCMP1335</strain>
    </source>
</reference>
<feature type="compositionally biased region" description="Low complexity" evidence="1">
    <location>
        <begin position="282"/>
        <end position="310"/>
    </location>
</feature>
<evidence type="ECO:0008006" key="5">
    <source>
        <dbReference type="Google" id="ProtNLM"/>
    </source>
</evidence>
<dbReference type="PANTHER" id="PTHR34720:SF9">
    <property type="entry name" value="BLR4714 PROTEIN"/>
    <property type="match status" value="1"/>
</dbReference>
<evidence type="ECO:0000313" key="3">
    <source>
        <dbReference type="EMBL" id="ACI64106.1"/>
    </source>
</evidence>